<evidence type="ECO:0000256" key="1">
    <source>
        <dbReference type="SAM" id="SignalP"/>
    </source>
</evidence>
<name>A0A0C9V5I5_SPHS4</name>
<dbReference type="EMBL" id="KN837132">
    <property type="protein sequence ID" value="KIJ42179.1"/>
    <property type="molecule type" value="Genomic_DNA"/>
</dbReference>
<dbReference type="AlphaFoldDB" id="A0A0C9V5I5"/>
<protein>
    <submittedName>
        <fullName evidence="2">Uncharacterized protein</fullName>
    </submittedName>
</protein>
<dbReference type="Proteomes" id="UP000054279">
    <property type="component" value="Unassembled WGS sequence"/>
</dbReference>
<sequence>MDEISSSEESMVLLFFGLLGALATRDSDPIAMISESGKNDSCPPEWTGKSLIKLSGKLETPDLSGEPEDDYGTVVGIEFGRKLNPCTACRGGWTVSAVVLAIVAGFTMSRSIFTG</sequence>
<feature type="signal peptide" evidence="1">
    <location>
        <begin position="1"/>
        <end position="23"/>
    </location>
</feature>
<organism evidence="2 3">
    <name type="scientific">Sphaerobolus stellatus (strain SS14)</name>
    <dbReference type="NCBI Taxonomy" id="990650"/>
    <lineage>
        <taxon>Eukaryota</taxon>
        <taxon>Fungi</taxon>
        <taxon>Dikarya</taxon>
        <taxon>Basidiomycota</taxon>
        <taxon>Agaricomycotina</taxon>
        <taxon>Agaricomycetes</taxon>
        <taxon>Phallomycetidae</taxon>
        <taxon>Geastrales</taxon>
        <taxon>Sphaerobolaceae</taxon>
        <taxon>Sphaerobolus</taxon>
    </lineage>
</organism>
<gene>
    <name evidence="2" type="ORF">M422DRAFT_254880</name>
</gene>
<dbReference type="HOGENOM" id="CLU_2110541_0_0_1"/>
<proteinExistence type="predicted"/>
<keyword evidence="1" id="KW-0732">Signal</keyword>
<accession>A0A0C9V5I5</accession>
<keyword evidence="3" id="KW-1185">Reference proteome</keyword>
<evidence type="ECO:0000313" key="2">
    <source>
        <dbReference type="EMBL" id="KIJ42179.1"/>
    </source>
</evidence>
<evidence type="ECO:0000313" key="3">
    <source>
        <dbReference type="Proteomes" id="UP000054279"/>
    </source>
</evidence>
<reference evidence="2 3" key="1">
    <citation type="submission" date="2014-06" db="EMBL/GenBank/DDBJ databases">
        <title>Evolutionary Origins and Diversification of the Mycorrhizal Mutualists.</title>
        <authorList>
            <consortium name="DOE Joint Genome Institute"/>
            <consortium name="Mycorrhizal Genomics Consortium"/>
            <person name="Kohler A."/>
            <person name="Kuo A."/>
            <person name="Nagy L.G."/>
            <person name="Floudas D."/>
            <person name="Copeland A."/>
            <person name="Barry K.W."/>
            <person name="Cichocki N."/>
            <person name="Veneault-Fourrey C."/>
            <person name="LaButti K."/>
            <person name="Lindquist E.A."/>
            <person name="Lipzen A."/>
            <person name="Lundell T."/>
            <person name="Morin E."/>
            <person name="Murat C."/>
            <person name="Riley R."/>
            <person name="Ohm R."/>
            <person name="Sun H."/>
            <person name="Tunlid A."/>
            <person name="Henrissat B."/>
            <person name="Grigoriev I.V."/>
            <person name="Hibbett D.S."/>
            <person name="Martin F."/>
        </authorList>
    </citation>
    <scope>NUCLEOTIDE SEQUENCE [LARGE SCALE GENOMIC DNA]</scope>
    <source>
        <strain evidence="2 3">SS14</strain>
    </source>
</reference>
<feature type="chain" id="PRO_5002204494" evidence="1">
    <location>
        <begin position="24"/>
        <end position="115"/>
    </location>
</feature>